<name>A0ACC1H6J4_9FUNG</name>
<accession>A0ACC1H6J4</accession>
<keyword evidence="2" id="KW-1185">Reference proteome</keyword>
<organism evidence="1 2">
    <name type="scientific">Spiromyces aspiralis</name>
    <dbReference type="NCBI Taxonomy" id="68401"/>
    <lineage>
        <taxon>Eukaryota</taxon>
        <taxon>Fungi</taxon>
        <taxon>Fungi incertae sedis</taxon>
        <taxon>Zoopagomycota</taxon>
        <taxon>Kickxellomycotina</taxon>
        <taxon>Kickxellomycetes</taxon>
        <taxon>Kickxellales</taxon>
        <taxon>Kickxellaceae</taxon>
        <taxon>Spiromyces</taxon>
    </lineage>
</organism>
<evidence type="ECO:0000313" key="2">
    <source>
        <dbReference type="Proteomes" id="UP001145114"/>
    </source>
</evidence>
<evidence type="ECO:0000313" key="1">
    <source>
        <dbReference type="EMBL" id="KAJ1670006.1"/>
    </source>
</evidence>
<protein>
    <submittedName>
        <fullName evidence="1">Uncharacterized protein</fullName>
    </submittedName>
</protein>
<gene>
    <name evidence="1" type="ORF">EV182_008472</name>
</gene>
<sequence length="111" mass="11972">MQRYYGATAMLRQRGVPMAKAQWNDIVNDISRRLHGLAAALAPPADLDGEGHGSKGARPGHLLSVACVEDKPLWEVGWVIDQVSVEQFDKELALILALALCVATVLQVTAP</sequence>
<proteinExistence type="predicted"/>
<dbReference type="EMBL" id="JAMZIH010009523">
    <property type="protein sequence ID" value="KAJ1670006.1"/>
    <property type="molecule type" value="Genomic_DNA"/>
</dbReference>
<comment type="caution">
    <text evidence="1">The sequence shown here is derived from an EMBL/GenBank/DDBJ whole genome shotgun (WGS) entry which is preliminary data.</text>
</comment>
<reference evidence="1" key="1">
    <citation type="submission" date="2022-06" db="EMBL/GenBank/DDBJ databases">
        <title>Phylogenomic reconstructions and comparative analyses of Kickxellomycotina fungi.</title>
        <authorList>
            <person name="Reynolds N.K."/>
            <person name="Stajich J.E."/>
            <person name="Barry K."/>
            <person name="Grigoriev I.V."/>
            <person name="Crous P."/>
            <person name="Smith M.E."/>
        </authorList>
    </citation>
    <scope>NUCLEOTIDE SEQUENCE</scope>
    <source>
        <strain evidence="1">RSA 2271</strain>
    </source>
</reference>
<dbReference type="Proteomes" id="UP001145114">
    <property type="component" value="Unassembled WGS sequence"/>
</dbReference>